<gene>
    <name evidence="1" type="ORF">PPTG_23378</name>
</gene>
<organism evidence="1 2">
    <name type="scientific">Phytophthora nicotianae (strain INRA-310)</name>
    <name type="common">Phytophthora parasitica</name>
    <dbReference type="NCBI Taxonomy" id="761204"/>
    <lineage>
        <taxon>Eukaryota</taxon>
        <taxon>Sar</taxon>
        <taxon>Stramenopiles</taxon>
        <taxon>Oomycota</taxon>
        <taxon>Peronosporomycetes</taxon>
        <taxon>Peronosporales</taxon>
        <taxon>Peronosporaceae</taxon>
        <taxon>Phytophthora</taxon>
    </lineage>
</organism>
<dbReference type="Proteomes" id="UP000018817">
    <property type="component" value="Unassembled WGS sequence"/>
</dbReference>
<reference evidence="1 2" key="2">
    <citation type="submission" date="2013-11" db="EMBL/GenBank/DDBJ databases">
        <title>The Genome Sequence of Phytophthora parasitica INRA-310.</title>
        <authorList>
            <consortium name="The Broad Institute Genomics Platform"/>
            <person name="Russ C."/>
            <person name="Tyler B."/>
            <person name="Panabieres F."/>
            <person name="Shan W."/>
            <person name="Tripathy S."/>
            <person name="Grunwald N."/>
            <person name="Machado M."/>
            <person name="Johnson C.S."/>
            <person name="Arredondo F."/>
            <person name="Hong C."/>
            <person name="Coffey M."/>
            <person name="Young S.K."/>
            <person name="Zeng Q."/>
            <person name="Gargeya S."/>
            <person name="Fitzgerald M."/>
            <person name="Abouelleil A."/>
            <person name="Alvarado L."/>
            <person name="Chapman S.B."/>
            <person name="Gainer-Dewar J."/>
            <person name="Goldberg J."/>
            <person name="Griggs A."/>
            <person name="Gujja S."/>
            <person name="Hansen M."/>
            <person name="Howarth C."/>
            <person name="Imamovic A."/>
            <person name="Ireland A."/>
            <person name="Larimer J."/>
            <person name="McCowan C."/>
            <person name="Murphy C."/>
            <person name="Pearson M."/>
            <person name="Poon T.W."/>
            <person name="Priest M."/>
            <person name="Roberts A."/>
            <person name="Saif S."/>
            <person name="Shea T."/>
            <person name="Sykes S."/>
            <person name="Wortman J."/>
            <person name="Nusbaum C."/>
            <person name="Birren B."/>
        </authorList>
    </citation>
    <scope>NUCLEOTIDE SEQUENCE [LARGE SCALE GENOMIC DNA]</scope>
    <source>
        <strain evidence="1 2">INRA-310</strain>
    </source>
</reference>
<protein>
    <submittedName>
        <fullName evidence="1">Uncharacterized protein</fullName>
    </submittedName>
</protein>
<dbReference type="VEuPathDB" id="FungiDB:PPTG_23378"/>
<accession>W2Q0M5</accession>
<evidence type="ECO:0000313" key="2">
    <source>
        <dbReference type="Proteomes" id="UP000018817"/>
    </source>
</evidence>
<proteinExistence type="predicted"/>
<dbReference type="RefSeq" id="XP_008908400.1">
    <property type="nucleotide sequence ID" value="XM_008910152.1"/>
</dbReference>
<dbReference type="AlphaFoldDB" id="W2Q0M5"/>
<sequence>MDPSLSPAHTHRRLISTSVMTVELACQYRLHSIGTATRGPIHANNSSVRRSPVQTNNETCASAFGSFQVTIVPPPEGINPSEEETVAVIHEWTLSHGFNVARKQLERNLEGGIVYRLFACDQRHRKTLGNFVKKIGSYQIDDQCVLAVQCELKSLLLILGIQGTVADQIYKGR</sequence>
<evidence type="ECO:0000313" key="1">
    <source>
        <dbReference type="EMBL" id="ETN06431.1"/>
    </source>
</evidence>
<name>W2Q0M5_PHYN3</name>
<dbReference type="EMBL" id="KI669596">
    <property type="protein sequence ID" value="ETN06431.1"/>
    <property type="molecule type" value="Genomic_DNA"/>
</dbReference>
<reference evidence="2" key="1">
    <citation type="submission" date="2011-12" db="EMBL/GenBank/DDBJ databases">
        <authorList>
            <consortium name="The Broad Institute Genome Sequencing Platform"/>
            <person name="Russ C."/>
            <person name="Tyler B."/>
            <person name="Panabieres F."/>
            <person name="Shan W."/>
            <person name="Tripathy S."/>
            <person name="Grunwald N."/>
            <person name="Machado M."/>
            <person name="Young S.K."/>
            <person name="Zeng Q."/>
            <person name="Gargeya S."/>
            <person name="Fitzgerald M."/>
            <person name="Haas B."/>
            <person name="Abouelleil A."/>
            <person name="Alvarado L."/>
            <person name="Arachchi H.M."/>
            <person name="Berlin A."/>
            <person name="Chapman S.B."/>
            <person name="Gearin G."/>
            <person name="Goldberg J."/>
            <person name="Griggs A."/>
            <person name="Gujja S."/>
            <person name="Hansen M."/>
            <person name="Heiman D."/>
            <person name="Howarth C."/>
            <person name="Larimer J."/>
            <person name="Lui A."/>
            <person name="MacDonald P.J.P."/>
            <person name="McCowen C."/>
            <person name="Montmayeur A."/>
            <person name="Murphy C."/>
            <person name="Neiman D."/>
            <person name="Pearson M."/>
            <person name="Priest M."/>
            <person name="Roberts A."/>
            <person name="Saif S."/>
            <person name="Shea T."/>
            <person name="Sisk P."/>
            <person name="Stolte C."/>
            <person name="Sykes S."/>
            <person name="Wortman J."/>
            <person name="Nusbaum C."/>
            <person name="Birren B."/>
        </authorList>
    </citation>
    <scope>NUCLEOTIDE SEQUENCE [LARGE SCALE GENOMIC DNA]</scope>
    <source>
        <strain evidence="2">INRA-310</strain>
    </source>
</reference>
<dbReference type="GeneID" id="20191977"/>